<evidence type="ECO:0000256" key="4">
    <source>
        <dbReference type="ARBA" id="ARBA00007121"/>
    </source>
</evidence>
<comment type="cofactor">
    <cofactor evidence="2">
        <name>Fe(3+)</name>
        <dbReference type="ChEBI" id="CHEBI:29034"/>
    </cofactor>
</comment>
<dbReference type="Gene3D" id="3.50.50.60">
    <property type="entry name" value="FAD/NAD(P)-binding domain"/>
    <property type="match status" value="2"/>
</dbReference>
<name>A0A0C1TZE4_9CLOT</name>
<reference evidence="12 13" key="1">
    <citation type="journal article" date="2015" name="Infect. Genet. Evol.">
        <title>Genomic sequences of six botulinum neurotoxin-producing strains representing three clostridial species illustrate the mobility and diversity of botulinum neurotoxin genes.</title>
        <authorList>
            <person name="Smith T.J."/>
            <person name="Hill K.K."/>
            <person name="Xie G."/>
            <person name="Foley B.T."/>
            <person name="Williamson C.H."/>
            <person name="Foster J.T."/>
            <person name="Johnson S.L."/>
            <person name="Chertkov O."/>
            <person name="Teshima H."/>
            <person name="Gibbons H.S."/>
            <person name="Johnsky L.A."/>
            <person name="Karavis M.A."/>
            <person name="Smith L.A."/>
        </authorList>
    </citation>
    <scope>NUCLEOTIDE SEQUENCE [LARGE SCALE GENOMIC DNA]</scope>
    <source>
        <strain evidence="12 13">CDC 2741</strain>
    </source>
</reference>
<comment type="similarity">
    <text evidence="4">In the N-terminal section; belongs to the zinc metallo-hydrolase group 3 family.</text>
</comment>
<gene>
    <name evidence="12" type="primary">fprA1</name>
    <name evidence="12" type="ORF">U732_540</name>
</gene>
<evidence type="ECO:0000259" key="10">
    <source>
        <dbReference type="PROSITE" id="PS50902"/>
    </source>
</evidence>
<feature type="domain" description="Flavodoxin-like" evidence="10">
    <location>
        <begin position="257"/>
        <end position="395"/>
    </location>
</feature>
<dbReference type="InterPro" id="IPR023753">
    <property type="entry name" value="FAD/NAD-binding_dom"/>
</dbReference>
<keyword evidence="8" id="KW-0249">Electron transport</keyword>
<dbReference type="SUPFAM" id="SSF57802">
    <property type="entry name" value="Rubredoxin-like"/>
    <property type="match status" value="1"/>
</dbReference>
<keyword evidence="5" id="KW-0813">Transport</keyword>
<protein>
    <submittedName>
        <fullName evidence="12">Flavo-diiron protein FprA1</fullName>
    </submittedName>
</protein>
<dbReference type="PANTHER" id="PTHR32145">
    <property type="entry name" value="DIFLAVIN FLAVOPROTEIN A 2-RELATED"/>
    <property type="match status" value="1"/>
</dbReference>
<evidence type="ECO:0000256" key="8">
    <source>
        <dbReference type="ARBA" id="ARBA00022982"/>
    </source>
</evidence>
<keyword evidence="6" id="KW-0285">Flavoprotein</keyword>
<dbReference type="InterPro" id="IPR016156">
    <property type="entry name" value="FAD/NAD-linked_Rdtase_dimer_sf"/>
</dbReference>
<proteinExistence type="inferred from homology"/>
<dbReference type="EMBL" id="AYSO01000020">
    <property type="protein sequence ID" value="KIE44658.1"/>
    <property type="molecule type" value="Genomic_DNA"/>
</dbReference>
<feature type="domain" description="Rubredoxin-like" evidence="11">
    <location>
        <begin position="414"/>
        <end position="448"/>
    </location>
</feature>
<dbReference type="InterPro" id="IPR024934">
    <property type="entry name" value="Rubredoxin-like_dom"/>
</dbReference>
<accession>A0A0C1TZE4</accession>
<organism evidence="12 13">
    <name type="scientific">Clostridium argentinense CDC 2741</name>
    <dbReference type="NCBI Taxonomy" id="1418104"/>
    <lineage>
        <taxon>Bacteria</taxon>
        <taxon>Bacillati</taxon>
        <taxon>Bacillota</taxon>
        <taxon>Clostridia</taxon>
        <taxon>Eubacteriales</taxon>
        <taxon>Clostridiaceae</taxon>
        <taxon>Clostridium</taxon>
    </lineage>
</organism>
<comment type="cofactor">
    <cofactor evidence="3">
        <name>FAD</name>
        <dbReference type="ChEBI" id="CHEBI:57692"/>
    </cofactor>
</comment>
<dbReference type="InterPro" id="IPR051285">
    <property type="entry name" value="NADH_oxidoreductase_modular"/>
</dbReference>
<evidence type="ECO:0000256" key="3">
    <source>
        <dbReference type="ARBA" id="ARBA00001974"/>
    </source>
</evidence>
<dbReference type="InterPro" id="IPR041575">
    <property type="entry name" value="Rubredoxin_C"/>
</dbReference>
<dbReference type="RefSeq" id="WP_039636448.1">
    <property type="nucleotide sequence ID" value="NZ_AYSO01000020.1"/>
</dbReference>
<dbReference type="InterPro" id="IPR048574">
    <property type="entry name" value="RUBY_RBDX"/>
</dbReference>
<evidence type="ECO:0000256" key="2">
    <source>
        <dbReference type="ARBA" id="ARBA00001965"/>
    </source>
</evidence>
<comment type="cofactor">
    <cofactor evidence="1">
        <name>Fe cation</name>
        <dbReference type="ChEBI" id="CHEBI:24875"/>
    </cofactor>
</comment>
<dbReference type="Pfam" id="PF19583">
    <property type="entry name" value="ODP"/>
    <property type="match status" value="1"/>
</dbReference>
<dbReference type="GO" id="GO:0016651">
    <property type="term" value="F:oxidoreductase activity, acting on NAD(P)H"/>
    <property type="evidence" value="ECO:0007669"/>
    <property type="project" value="UniProtKB-ARBA"/>
</dbReference>
<dbReference type="STRING" id="29341.RSJ17_05515"/>
<dbReference type="SUPFAM" id="SSF52218">
    <property type="entry name" value="Flavoproteins"/>
    <property type="match status" value="1"/>
</dbReference>
<dbReference type="SMART" id="SM00849">
    <property type="entry name" value="Lactamase_B"/>
    <property type="match status" value="1"/>
</dbReference>
<evidence type="ECO:0000256" key="9">
    <source>
        <dbReference type="ARBA" id="ARBA00023004"/>
    </source>
</evidence>
<keyword evidence="9" id="KW-0408">Iron</keyword>
<evidence type="ECO:0000256" key="6">
    <source>
        <dbReference type="ARBA" id="ARBA00022630"/>
    </source>
</evidence>
<keyword evidence="7" id="KW-0274">FAD</keyword>
<evidence type="ECO:0000313" key="12">
    <source>
        <dbReference type="EMBL" id="KIE44658.1"/>
    </source>
</evidence>
<dbReference type="SUPFAM" id="SSF56281">
    <property type="entry name" value="Metallo-hydrolase/oxidoreductase"/>
    <property type="match status" value="1"/>
</dbReference>
<sequence length="850" mass="94172">MKALEVKNDIYWVGALDPNLRIFDVVMYTPFGTTYNSYVVKGSEKTAVFDTVKIKFFDEYLERLKSLKVDVEKLDYIVISHTEPDHAGSVAKLLEIAKNAKVVGSPAALNFLKNIAHRNFDSITVGDGSSLNLGNKTLKFISAPFLHWPDTIYTYVEEDKLLITCDSFGCHYCNPEVFNDLNENNNDYLEALKYYFDVIMGPFKSHVLSAVGKIKDLKIDMICPGHGPILRDNPLKIVDLYKIWSEEIKPGNDKLDVTICYVSAYGYTESLAIEIKKAIEASGSFNVHAFDVIHHDINEILDKINISQGVLFGTPTINGDALKPIWDVLVSLNPLVHGGKLASAFGSYGWSGEGVPNVMERIKQLRLNTLPPLRASFKPTDEDLTKAYSFGKSFAARIQENIKKGVKNSRPTSKKRWKCVICGEIFEGDTAPEICPVCGANSEQFVEVTEELITFKSGSNDKYVVVGNGIAGYYAAESIRKRNVICDIEIISSEPYLTYYRPALSDGIVDVLDDKDFYISPYEWYSENNIKLTLNTKVERINPNEKTVLTSNNAIIRYDKLIIANGSKNFIPPVKGADTTNVFTLRGLDDLNNIKDKLANSNKIVVIGGGLLGLEAAWEFKRDNKEVTVVEFAKHLLTKQLDTQGSIILEEAVINSGINVVLGVAAEAIEDRNNKKIVKLNNGAEIEADMVLFSVGIVPNKTIAEGTDIKLNRGIVVNEKMETSIKDIYACGDIAEINGIVYGNWPAAIEMGKTAGANAVGDNKNFVGFQSPISFNAMNIEVFSCGTIPQTEGKALELKDAKNKTYKKLFFKDDIVIGGILIGDTSKSVKLLNAIENYMALKEILQENIY</sequence>
<dbReference type="PRINTS" id="PR00411">
    <property type="entry name" value="PNDRDTASEI"/>
</dbReference>
<dbReference type="Proteomes" id="UP000031366">
    <property type="component" value="Unassembled WGS sequence"/>
</dbReference>
<dbReference type="Pfam" id="PF18267">
    <property type="entry name" value="Rubredoxin_C"/>
    <property type="match status" value="1"/>
</dbReference>
<dbReference type="GO" id="GO:0010181">
    <property type="term" value="F:FMN binding"/>
    <property type="evidence" value="ECO:0007669"/>
    <property type="project" value="InterPro"/>
</dbReference>
<dbReference type="Pfam" id="PF00258">
    <property type="entry name" value="Flavodoxin_1"/>
    <property type="match status" value="1"/>
</dbReference>
<evidence type="ECO:0000313" key="13">
    <source>
        <dbReference type="Proteomes" id="UP000031366"/>
    </source>
</evidence>
<dbReference type="AlphaFoldDB" id="A0A0C1TZE4"/>
<evidence type="ECO:0000256" key="5">
    <source>
        <dbReference type="ARBA" id="ARBA00022448"/>
    </source>
</evidence>
<dbReference type="InterPro" id="IPR029039">
    <property type="entry name" value="Flavoprotein-like_sf"/>
</dbReference>
<dbReference type="Gene3D" id="2.20.28.10">
    <property type="match status" value="1"/>
</dbReference>
<dbReference type="InterPro" id="IPR036188">
    <property type="entry name" value="FAD/NAD-bd_sf"/>
</dbReference>
<dbReference type="InterPro" id="IPR045761">
    <property type="entry name" value="ODP_dom"/>
</dbReference>
<dbReference type="Gene3D" id="3.60.15.10">
    <property type="entry name" value="Ribonuclease Z/Hydroxyacylglutathione hydrolase-like"/>
    <property type="match status" value="1"/>
</dbReference>
<evidence type="ECO:0000256" key="7">
    <source>
        <dbReference type="ARBA" id="ARBA00022827"/>
    </source>
</evidence>
<dbReference type="Gene3D" id="3.40.50.360">
    <property type="match status" value="1"/>
</dbReference>
<dbReference type="SUPFAM" id="SSF51905">
    <property type="entry name" value="FAD/NAD(P)-binding domain"/>
    <property type="match status" value="1"/>
</dbReference>
<dbReference type="GO" id="GO:0005506">
    <property type="term" value="F:iron ion binding"/>
    <property type="evidence" value="ECO:0007669"/>
    <property type="project" value="InterPro"/>
</dbReference>
<dbReference type="CDD" id="cd07709">
    <property type="entry name" value="flavodiiron_proteins_MBL-fold"/>
    <property type="match status" value="1"/>
</dbReference>
<dbReference type="InterPro" id="IPR036866">
    <property type="entry name" value="RibonucZ/Hydroxyglut_hydro"/>
</dbReference>
<dbReference type="Gene3D" id="3.30.390.30">
    <property type="match status" value="1"/>
</dbReference>
<keyword evidence="13" id="KW-1185">Reference proteome</keyword>
<dbReference type="OrthoDB" id="9807946at2"/>
<dbReference type="InterPro" id="IPR001279">
    <property type="entry name" value="Metallo-B-lactamas"/>
</dbReference>
<dbReference type="Pfam" id="PF21349">
    <property type="entry name" value="RUBY_RBDX"/>
    <property type="match status" value="1"/>
</dbReference>
<dbReference type="PROSITE" id="PS50902">
    <property type="entry name" value="FLAVODOXIN_LIKE"/>
    <property type="match status" value="1"/>
</dbReference>
<dbReference type="CDD" id="cd00729">
    <property type="entry name" value="rubredoxin_SM"/>
    <property type="match status" value="1"/>
</dbReference>
<dbReference type="PROSITE" id="PS50903">
    <property type="entry name" value="RUBREDOXIN_LIKE"/>
    <property type="match status" value="1"/>
</dbReference>
<comment type="caution">
    <text evidence="12">The sequence shown here is derived from an EMBL/GenBank/DDBJ whole genome shotgun (WGS) entry which is preliminary data.</text>
</comment>
<dbReference type="InterPro" id="IPR008254">
    <property type="entry name" value="Flavodoxin/NO_synth"/>
</dbReference>
<dbReference type="PRINTS" id="PR00368">
    <property type="entry name" value="FADPNR"/>
</dbReference>
<evidence type="ECO:0000256" key="1">
    <source>
        <dbReference type="ARBA" id="ARBA00001962"/>
    </source>
</evidence>
<dbReference type="Pfam" id="PF07992">
    <property type="entry name" value="Pyr_redox_2"/>
    <property type="match status" value="1"/>
</dbReference>
<dbReference type="PANTHER" id="PTHR32145:SF11">
    <property type="entry name" value="DIFLAVIN FLAVOPROTEIN A 2-RELATED"/>
    <property type="match status" value="1"/>
</dbReference>
<evidence type="ECO:0000259" key="11">
    <source>
        <dbReference type="PROSITE" id="PS50903"/>
    </source>
</evidence>